<keyword evidence="4" id="KW-1185">Reference proteome</keyword>
<accession>A0ABY4N559</accession>
<gene>
    <name evidence="3" type="ORF">M4486_12850</name>
</gene>
<dbReference type="EMBL" id="CP097218">
    <property type="protein sequence ID" value="UQN28520.1"/>
    <property type="molecule type" value="Genomic_DNA"/>
</dbReference>
<evidence type="ECO:0000259" key="2">
    <source>
        <dbReference type="PROSITE" id="PS51459"/>
    </source>
</evidence>
<dbReference type="Proteomes" id="UP001055868">
    <property type="component" value="Chromosome"/>
</dbReference>
<dbReference type="Gene3D" id="1.10.3290.10">
    <property type="entry name" value="Fido-like domain"/>
    <property type="match status" value="1"/>
</dbReference>
<feature type="region of interest" description="Disordered" evidence="1">
    <location>
        <begin position="1"/>
        <end position="24"/>
    </location>
</feature>
<reference evidence="3" key="1">
    <citation type="submission" date="2022-05" db="EMBL/GenBank/DDBJ databases">
        <title>Genomic analysis of Brachybacterium sp. CBA3104.</title>
        <authorList>
            <person name="Roh S.W."/>
            <person name="Kim Y.B."/>
            <person name="Kim Y."/>
        </authorList>
    </citation>
    <scope>NUCLEOTIDE SEQUENCE</scope>
    <source>
        <strain evidence="3">CBA3104</strain>
    </source>
</reference>
<dbReference type="InterPro" id="IPR040198">
    <property type="entry name" value="Fido_containing"/>
</dbReference>
<sequence>MTPDDSEYAGSAWPRTTTEEREWTPSERMLATLDAFERHRISRPYRAVLAPEIATATPHLPGALLVRVMEASEDISRFDEQMTTRPLPMPAVLLRSESASSSQIEHLSTSARQLAFASLGLSDRENAQLVAANVEAMSNALSADGPVDAALILQVHEALLGESQSDIVGRFRDQQVWIGGRSTSPHRADFVAPHHERVSAAIDDLSAFAARTDLPPLVQTALAHAQFETIHPFEDGNGRTGRVLAQLVLRRRGLARHTTLPISSGLLQNTDAYFSALTAYRDGDPAPIVEQMSQAAHLATESGRMLDHELRGLRDRWTELIRARTDSTAWRLADLLFAQPVVNAAWAARQLEVTDRSARTALGVLEEAGVVSETTAARRNRVWQAKQVLDLLDDHASRLGRRA</sequence>
<protein>
    <submittedName>
        <fullName evidence="3">Fic family protein</fullName>
    </submittedName>
</protein>
<dbReference type="InterPro" id="IPR036597">
    <property type="entry name" value="Fido-like_dom_sf"/>
</dbReference>
<evidence type="ECO:0000256" key="1">
    <source>
        <dbReference type="SAM" id="MobiDB-lite"/>
    </source>
</evidence>
<name>A0ABY4N559_9MICO</name>
<feature type="domain" description="Fido" evidence="2">
    <location>
        <begin position="147"/>
        <end position="294"/>
    </location>
</feature>
<dbReference type="PANTHER" id="PTHR13504:SF38">
    <property type="entry name" value="FIDO DOMAIN-CONTAINING PROTEIN"/>
    <property type="match status" value="1"/>
</dbReference>
<proteinExistence type="predicted"/>
<dbReference type="SUPFAM" id="SSF140931">
    <property type="entry name" value="Fic-like"/>
    <property type="match status" value="1"/>
</dbReference>
<dbReference type="RefSeq" id="WP_249477635.1">
    <property type="nucleotide sequence ID" value="NZ_CP097218.1"/>
</dbReference>
<dbReference type="PROSITE" id="PS51459">
    <property type="entry name" value="FIDO"/>
    <property type="match status" value="1"/>
</dbReference>
<evidence type="ECO:0000313" key="4">
    <source>
        <dbReference type="Proteomes" id="UP001055868"/>
    </source>
</evidence>
<evidence type="ECO:0000313" key="3">
    <source>
        <dbReference type="EMBL" id="UQN28520.1"/>
    </source>
</evidence>
<dbReference type="PANTHER" id="PTHR13504">
    <property type="entry name" value="FIDO DOMAIN-CONTAINING PROTEIN DDB_G0283145"/>
    <property type="match status" value="1"/>
</dbReference>
<dbReference type="InterPro" id="IPR003812">
    <property type="entry name" value="Fido"/>
</dbReference>
<dbReference type="Pfam" id="PF02661">
    <property type="entry name" value="Fic"/>
    <property type="match status" value="1"/>
</dbReference>
<organism evidence="3 4">
    <name type="scientific">Brachybacterium kimchii</name>
    <dbReference type="NCBI Taxonomy" id="2942909"/>
    <lineage>
        <taxon>Bacteria</taxon>
        <taxon>Bacillati</taxon>
        <taxon>Actinomycetota</taxon>
        <taxon>Actinomycetes</taxon>
        <taxon>Micrococcales</taxon>
        <taxon>Dermabacteraceae</taxon>
        <taxon>Brachybacterium</taxon>
    </lineage>
</organism>